<dbReference type="PANTHER" id="PTHR11364:SF30">
    <property type="entry name" value="RHODANESE DOMAIN-CONTAINING PROTEIN"/>
    <property type="match status" value="1"/>
</dbReference>
<name>A0ABR1DVR8_NECAM</name>
<dbReference type="PROSITE" id="PS50206">
    <property type="entry name" value="RHODANESE_3"/>
    <property type="match status" value="2"/>
</dbReference>
<evidence type="ECO:0000256" key="3">
    <source>
        <dbReference type="SAM" id="Phobius"/>
    </source>
</evidence>
<dbReference type="Proteomes" id="UP001303046">
    <property type="component" value="Unassembled WGS sequence"/>
</dbReference>
<feature type="transmembrane region" description="Helical" evidence="3">
    <location>
        <begin position="48"/>
        <end position="72"/>
    </location>
</feature>
<dbReference type="EMBL" id="JAVFWL010000005">
    <property type="protein sequence ID" value="KAK6754522.1"/>
    <property type="molecule type" value="Genomic_DNA"/>
</dbReference>
<dbReference type="SUPFAM" id="SSF52821">
    <property type="entry name" value="Rhodanese/Cell cycle control phosphatase"/>
    <property type="match status" value="2"/>
</dbReference>
<evidence type="ECO:0000313" key="6">
    <source>
        <dbReference type="Proteomes" id="UP001303046"/>
    </source>
</evidence>
<dbReference type="InterPro" id="IPR001763">
    <property type="entry name" value="Rhodanese-like_dom"/>
</dbReference>
<dbReference type="Pfam" id="PF00581">
    <property type="entry name" value="Rhodanese"/>
    <property type="match status" value="2"/>
</dbReference>
<keyword evidence="6" id="KW-1185">Reference proteome</keyword>
<evidence type="ECO:0000259" key="4">
    <source>
        <dbReference type="PROSITE" id="PS50206"/>
    </source>
</evidence>
<protein>
    <recommendedName>
        <fullName evidence="4">Rhodanese domain-containing protein</fullName>
    </recommendedName>
</protein>
<dbReference type="Gene3D" id="3.40.250.10">
    <property type="entry name" value="Rhodanese-like domain"/>
    <property type="match status" value="2"/>
</dbReference>
<comment type="caution">
    <text evidence="5">The sequence shown here is derived from an EMBL/GenBank/DDBJ whole genome shotgun (WGS) entry which is preliminary data.</text>
</comment>
<keyword evidence="3" id="KW-0472">Membrane</keyword>
<keyword evidence="3" id="KW-1133">Transmembrane helix</keyword>
<reference evidence="5 6" key="1">
    <citation type="submission" date="2023-08" db="EMBL/GenBank/DDBJ databases">
        <title>A Necator americanus chromosomal reference genome.</title>
        <authorList>
            <person name="Ilik V."/>
            <person name="Petrzelkova K.J."/>
            <person name="Pardy F."/>
            <person name="Fuh T."/>
            <person name="Niatou-Singa F.S."/>
            <person name="Gouil Q."/>
            <person name="Baker L."/>
            <person name="Ritchie M.E."/>
            <person name="Jex A.R."/>
            <person name="Gazzola D."/>
            <person name="Li H."/>
            <person name="Toshio Fujiwara R."/>
            <person name="Zhan B."/>
            <person name="Aroian R.V."/>
            <person name="Pafco B."/>
            <person name="Schwarz E.M."/>
        </authorList>
    </citation>
    <scope>NUCLEOTIDE SEQUENCE [LARGE SCALE GENOMIC DNA]</scope>
    <source>
        <strain evidence="5 6">Aroian</strain>
        <tissue evidence="5">Whole animal</tissue>
    </source>
</reference>
<gene>
    <name evidence="5" type="primary">Necator_chrV.g18282</name>
    <name evidence="5" type="ORF">RB195_013491</name>
</gene>
<feature type="domain" description="Rhodanese" evidence="4">
    <location>
        <begin position="290"/>
        <end position="375"/>
    </location>
</feature>
<proteinExistence type="predicted"/>
<sequence>MSLVVLQHPLVPVNEQVVNSLPPLPPPLNPTHLAIHNTKKKSSPRWRVILLSTFIAVIFLVLIFAIIALLVFGSRSATPYPRIIRDETISYDVPSLTSPLFSKKYEVDISPNHLLTLLITKRKICLFEASTGDEARSREQFLTEHIETAQLLYHSNLSHSGVPVHPLQFQRYTRSLGVDNDCHVVIYDRGQMIWSTYAAWIFKLFGHQRVSILSGGFLAWKTQMARSAQYHTDSGEEEPPGQGDLLTSWNHSLVITFDDVLLNTELHTYDVVDAQTKQEYMGEASGALYGHIQGAVNIPIDTMYDWKTNKWRSAAEIEQTFGEAGLSRNKPVIVYCSTSLRSSMLWWVLKRMNYDARVYFGGWPEWVVRAPDDLKVLGRNSFA</sequence>
<evidence type="ECO:0000256" key="2">
    <source>
        <dbReference type="ARBA" id="ARBA00022737"/>
    </source>
</evidence>
<organism evidence="5 6">
    <name type="scientific">Necator americanus</name>
    <name type="common">Human hookworm</name>
    <dbReference type="NCBI Taxonomy" id="51031"/>
    <lineage>
        <taxon>Eukaryota</taxon>
        <taxon>Metazoa</taxon>
        <taxon>Ecdysozoa</taxon>
        <taxon>Nematoda</taxon>
        <taxon>Chromadorea</taxon>
        <taxon>Rhabditida</taxon>
        <taxon>Rhabditina</taxon>
        <taxon>Rhabditomorpha</taxon>
        <taxon>Strongyloidea</taxon>
        <taxon>Ancylostomatidae</taxon>
        <taxon>Bunostominae</taxon>
        <taxon>Necator</taxon>
    </lineage>
</organism>
<evidence type="ECO:0000256" key="1">
    <source>
        <dbReference type="ARBA" id="ARBA00022679"/>
    </source>
</evidence>
<keyword evidence="3" id="KW-0812">Transmembrane</keyword>
<feature type="domain" description="Rhodanese" evidence="4">
    <location>
        <begin position="135"/>
        <end position="225"/>
    </location>
</feature>
<accession>A0ABR1DVR8</accession>
<dbReference type="PANTHER" id="PTHR11364">
    <property type="entry name" value="THIOSULFATE SULFERTANSFERASE"/>
    <property type="match status" value="1"/>
</dbReference>
<keyword evidence="1" id="KW-0808">Transferase</keyword>
<dbReference type="CDD" id="cd01449">
    <property type="entry name" value="TST_Repeat_2"/>
    <property type="match status" value="1"/>
</dbReference>
<dbReference type="InterPro" id="IPR036873">
    <property type="entry name" value="Rhodanese-like_dom_sf"/>
</dbReference>
<evidence type="ECO:0000313" key="5">
    <source>
        <dbReference type="EMBL" id="KAK6754522.1"/>
    </source>
</evidence>
<dbReference type="SMART" id="SM00450">
    <property type="entry name" value="RHOD"/>
    <property type="match status" value="2"/>
</dbReference>
<dbReference type="CDD" id="cd01448">
    <property type="entry name" value="TST_Repeat_1"/>
    <property type="match status" value="1"/>
</dbReference>
<keyword evidence="2" id="KW-0677">Repeat</keyword>
<dbReference type="InterPro" id="IPR045078">
    <property type="entry name" value="TST/MPST-like"/>
</dbReference>